<accession>A0AA38Z5L5</accession>
<comment type="caution">
    <text evidence="2">The sequence shown here is derived from an EMBL/GenBank/DDBJ whole genome shotgun (WGS) entry which is preliminary data.</text>
</comment>
<evidence type="ECO:0000256" key="1">
    <source>
        <dbReference type="SAM" id="Phobius"/>
    </source>
</evidence>
<dbReference type="EMBL" id="JARBHA010000014">
    <property type="protein sequence ID" value="KAJ9682652.1"/>
    <property type="molecule type" value="Genomic_DNA"/>
</dbReference>
<keyword evidence="1" id="KW-0472">Membrane</keyword>
<reference evidence="2 3" key="1">
    <citation type="journal article" date="2023" name="BMC Biotechnol.">
        <title>Vitis rotundifolia cv Carlos genome sequencing.</title>
        <authorList>
            <person name="Huff M."/>
            <person name="Hulse-Kemp A."/>
            <person name="Scheffler B."/>
            <person name="Youngblood R."/>
            <person name="Simpson S."/>
            <person name="Babiker E."/>
            <person name="Staton M."/>
        </authorList>
    </citation>
    <scope>NUCLEOTIDE SEQUENCE [LARGE SCALE GENOMIC DNA]</scope>
    <source>
        <tissue evidence="2">Leaf</tissue>
    </source>
</reference>
<evidence type="ECO:0000313" key="3">
    <source>
        <dbReference type="Proteomes" id="UP001168098"/>
    </source>
</evidence>
<keyword evidence="1" id="KW-0812">Transmembrane</keyword>
<dbReference type="Proteomes" id="UP001168098">
    <property type="component" value="Unassembled WGS sequence"/>
</dbReference>
<keyword evidence="1" id="KW-1133">Transmembrane helix</keyword>
<organism evidence="2 3">
    <name type="scientific">Vitis rotundifolia</name>
    <name type="common">Muscadine grape</name>
    <dbReference type="NCBI Taxonomy" id="103349"/>
    <lineage>
        <taxon>Eukaryota</taxon>
        <taxon>Viridiplantae</taxon>
        <taxon>Streptophyta</taxon>
        <taxon>Embryophyta</taxon>
        <taxon>Tracheophyta</taxon>
        <taxon>Spermatophyta</taxon>
        <taxon>Magnoliopsida</taxon>
        <taxon>eudicotyledons</taxon>
        <taxon>Gunneridae</taxon>
        <taxon>Pentapetalae</taxon>
        <taxon>rosids</taxon>
        <taxon>Vitales</taxon>
        <taxon>Vitaceae</taxon>
        <taxon>Viteae</taxon>
        <taxon>Vitis</taxon>
    </lineage>
</organism>
<proteinExistence type="predicted"/>
<gene>
    <name evidence="2" type="ORF">PVL29_018551</name>
</gene>
<protein>
    <submittedName>
        <fullName evidence="2">Uncharacterized protein</fullName>
    </submittedName>
</protein>
<name>A0AA38Z5L5_VITRO</name>
<evidence type="ECO:0000313" key="2">
    <source>
        <dbReference type="EMBL" id="KAJ9682652.1"/>
    </source>
</evidence>
<dbReference type="AlphaFoldDB" id="A0AA38Z5L5"/>
<sequence>MATNLRARFRERQHKRLSDYIVISPSPSKKACPTPRPNSLSMPTLSTPTDAITSGLNEKPSSVCNIPYHEMRKPFLISGSINEESFECPHLSPHCPKTTYVPSREKMFELLRCFLSFTENEPPMQDMGTLFSATQSSPFFSLVTFLVFPLVSCFIMIFAASRS</sequence>
<feature type="transmembrane region" description="Helical" evidence="1">
    <location>
        <begin position="139"/>
        <end position="160"/>
    </location>
</feature>
<keyword evidence="3" id="KW-1185">Reference proteome</keyword>